<dbReference type="Proteomes" id="UP001144280">
    <property type="component" value="Unassembled WGS sequence"/>
</dbReference>
<accession>A0ABQ5QNL0</accession>
<dbReference type="Pfam" id="PF01083">
    <property type="entry name" value="Cutinase"/>
    <property type="match status" value="1"/>
</dbReference>
<gene>
    <name evidence="6" type="ORF">Pa4123_12910</name>
</gene>
<feature type="signal peptide" evidence="5">
    <location>
        <begin position="1"/>
        <end position="36"/>
    </location>
</feature>
<dbReference type="PANTHER" id="PTHR33630:SF9">
    <property type="entry name" value="CUTINASE 4"/>
    <property type="match status" value="1"/>
</dbReference>
<evidence type="ECO:0000313" key="6">
    <source>
        <dbReference type="EMBL" id="GLH96018.1"/>
    </source>
</evidence>
<protein>
    <submittedName>
        <fullName evidence="6">Cutinase</fullName>
    </submittedName>
</protein>
<keyword evidence="2" id="KW-0719">Serine esterase</keyword>
<dbReference type="EMBL" id="BSDI01000005">
    <property type="protein sequence ID" value="GLH96018.1"/>
    <property type="molecule type" value="Genomic_DNA"/>
</dbReference>
<keyword evidence="4" id="KW-1015">Disulfide bond</keyword>
<feature type="chain" id="PRO_5045678510" evidence="5">
    <location>
        <begin position="37"/>
        <end position="222"/>
    </location>
</feature>
<comment type="caution">
    <text evidence="6">The sequence shown here is derived from an EMBL/GenBank/DDBJ whole genome shotgun (WGS) entry which is preliminary data.</text>
</comment>
<evidence type="ECO:0000256" key="5">
    <source>
        <dbReference type="SAM" id="SignalP"/>
    </source>
</evidence>
<dbReference type="PANTHER" id="PTHR33630">
    <property type="entry name" value="CUTINASE RV1984C-RELATED-RELATED"/>
    <property type="match status" value="1"/>
</dbReference>
<evidence type="ECO:0000256" key="1">
    <source>
        <dbReference type="ARBA" id="ARBA00007534"/>
    </source>
</evidence>
<comment type="similarity">
    <text evidence="1">Belongs to the cutinase family.</text>
</comment>
<evidence type="ECO:0000313" key="7">
    <source>
        <dbReference type="Proteomes" id="UP001144280"/>
    </source>
</evidence>
<evidence type="ECO:0000256" key="2">
    <source>
        <dbReference type="ARBA" id="ARBA00022487"/>
    </source>
</evidence>
<evidence type="ECO:0000256" key="4">
    <source>
        <dbReference type="ARBA" id="ARBA00023157"/>
    </source>
</evidence>
<evidence type="ECO:0000256" key="3">
    <source>
        <dbReference type="ARBA" id="ARBA00022801"/>
    </source>
</evidence>
<proteinExistence type="inferred from homology"/>
<name>A0ABQ5QNL0_9ACTN</name>
<dbReference type="SMART" id="SM01110">
    <property type="entry name" value="Cutinase"/>
    <property type="match status" value="1"/>
</dbReference>
<reference evidence="6" key="1">
    <citation type="submission" date="2022-12" db="EMBL/GenBank/DDBJ databases">
        <title>New Phytohabitans aurantiacus sp. RD004123 nov., an actinomycete isolated from soil.</title>
        <authorList>
            <person name="Triningsih D.W."/>
            <person name="Harunari E."/>
            <person name="Igarashi Y."/>
        </authorList>
    </citation>
    <scope>NUCLEOTIDE SEQUENCE</scope>
    <source>
        <strain evidence="6">RD004123</strain>
    </source>
</reference>
<keyword evidence="7" id="KW-1185">Reference proteome</keyword>
<keyword evidence="3" id="KW-0378">Hydrolase</keyword>
<sequence length="222" mass="22354">MRSRIPGGRWRTGALLAASLAAAGGIAVVTVPMASAAECSDVEVVVARGTNEPGGLGLIVGDPVFDAIQGRLAGGNVTSHAVDYPASLNPNSPAEGNRALVDHVTAQAQECAGQRFVLVGYSQGANVVGNSLGTSSENALVGAPVVATIPAEIQPQVAAVLVFGYPLRKQGGGIEGELADRTLDVCANGDVICDPDGASVIAHLSYRGNAGEAADFAVEKLQ</sequence>
<dbReference type="Gene3D" id="3.40.50.1820">
    <property type="entry name" value="alpha/beta hydrolase"/>
    <property type="match status" value="1"/>
</dbReference>
<dbReference type="SUPFAM" id="SSF53474">
    <property type="entry name" value="alpha/beta-Hydrolases"/>
    <property type="match status" value="1"/>
</dbReference>
<keyword evidence="5" id="KW-0732">Signal</keyword>
<dbReference type="InterPro" id="IPR029058">
    <property type="entry name" value="AB_hydrolase_fold"/>
</dbReference>
<dbReference type="RefSeq" id="WP_281893143.1">
    <property type="nucleotide sequence ID" value="NZ_BSDI01000005.1"/>
</dbReference>
<organism evidence="6 7">
    <name type="scientific">Phytohabitans aurantiacus</name>
    <dbReference type="NCBI Taxonomy" id="3016789"/>
    <lineage>
        <taxon>Bacteria</taxon>
        <taxon>Bacillati</taxon>
        <taxon>Actinomycetota</taxon>
        <taxon>Actinomycetes</taxon>
        <taxon>Micromonosporales</taxon>
        <taxon>Micromonosporaceae</taxon>
    </lineage>
</organism>
<dbReference type="InterPro" id="IPR000675">
    <property type="entry name" value="Cutinase/axe"/>
</dbReference>